<gene>
    <name evidence="1" type="ORF">RRF57_009752</name>
</gene>
<protein>
    <submittedName>
        <fullName evidence="1">Uncharacterized protein</fullName>
    </submittedName>
</protein>
<dbReference type="Proteomes" id="UP001305414">
    <property type="component" value="Unassembled WGS sequence"/>
</dbReference>
<organism evidence="1 2">
    <name type="scientific">Xylaria bambusicola</name>
    <dbReference type="NCBI Taxonomy" id="326684"/>
    <lineage>
        <taxon>Eukaryota</taxon>
        <taxon>Fungi</taxon>
        <taxon>Dikarya</taxon>
        <taxon>Ascomycota</taxon>
        <taxon>Pezizomycotina</taxon>
        <taxon>Sordariomycetes</taxon>
        <taxon>Xylariomycetidae</taxon>
        <taxon>Xylariales</taxon>
        <taxon>Xylariaceae</taxon>
        <taxon>Xylaria</taxon>
    </lineage>
</organism>
<evidence type="ECO:0000313" key="1">
    <source>
        <dbReference type="EMBL" id="KAK5634038.1"/>
    </source>
</evidence>
<dbReference type="EMBL" id="JAWHQM010000037">
    <property type="protein sequence ID" value="KAK5634038.1"/>
    <property type="molecule type" value="Genomic_DNA"/>
</dbReference>
<accession>A0AAN7UVH0</accession>
<name>A0AAN7UVH0_9PEZI</name>
<proteinExistence type="predicted"/>
<comment type="caution">
    <text evidence="1">The sequence shown here is derived from an EMBL/GenBank/DDBJ whole genome shotgun (WGS) entry which is preliminary data.</text>
</comment>
<sequence>MDELGVFCSFRGKGESLRMEVEEGARGRPAEPAYRGCSAEKPPSRACGWGDGAGETLAAAAALRIWARTWEA</sequence>
<dbReference type="AlphaFoldDB" id="A0AAN7UVH0"/>
<keyword evidence="2" id="KW-1185">Reference proteome</keyword>
<evidence type="ECO:0000313" key="2">
    <source>
        <dbReference type="Proteomes" id="UP001305414"/>
    </source>
</evidence>
<reference evidence="1 2" key="1">
    <citation type="submission" date="2023-10" db="EMBL/GenBank/DDBJ databases">
        <title>Draft genome sequence of Xylaria bambusicola isolate GMP-LS, the root and basal stem rot pathogen of sugarcane in Indonesia.</title>
        <authorList>
            <person name="Selvaraj P."/>
            <person name="Muralishankar V."/>
            <person name="Muruganantham S."/>
            <person name="Sp S."/>
            <person name="Haryani S."/>
            <person name="Lau K.J.X."/>
            <person name="Naqvi N.I."/>
        </authorList>
    </citation>
    <scope>NUCLEOTIDE SEQUENCE [LARGE SCALE GENOMIC DNA]</scope>
    <source>
        <strain evidence="1">GMP-LS</strain>
    </source>
</reference>